<evidence type="ECO:0008006" key="4">
    <source>
        <dbReference type="Google" id="ProtNLM"/>
    </source>
</evidence>
<protein>
    <recommendedName>
        <fullName evidence="4">Small secreted domain DUF320</fullName>
    </recommendedName>
</protein>
<evidence type="ECO:0000313" key="2">
    <source>
        <dbReference type="EMBL" id="MBB4686896.1"/>
    </source>
</evidence>
<dbReference type="RefSeq" id="WP_184781683.1">
    <property type="nucleotide sequence ID" value="NZ_JACHMG010000001.1"/>
</dbReference>
<sequence length="115" mass="11382">MLKKIGFMTAALAAGALLSGGIASAATDGHHGDGDRNGQVGLVNLNNVDVLHNVNGTLGFCGNDVNVLGVQVPIRHSLEGIGVPVLSPGANSAEGKNPYNCASGGVADGGSLQHN</sequence>
<dbReference type="EMBL" id="JACHMG010000001">
    <property type="protein sequence ID" value="MBB4686896.1"/>
    <property type="molecule type" value="Genomic_DNA"/>
</dbReference>
<proteinExistence type="predicted"/>
<feature type="signal peptide" evidence="1">
    <location>
        <begin position="1"/>
        <end position="25"/>
    </location>
</feature>
<comment type="caution">
    <text evidence="2">The sequence shown here is derived from an EMBL/GenBank/DDBJ whole genome shotgun (WGS) entry which is preliminary data.</text>
</comment>
<dbReference type="AlphaFoldDB" id="A0A840IWD1"/>
<gene>
    <name evidence="2" type="ORF">BJY18_004381</name>
</gene>
<name>A0A840IWD1_9PSEU</name>
<feature type="chain" id="PRO_5032660677" description="Small secreted domain DUF320" evidence="1">
    <location>
        <begin position="26"/>
        <end position="115"/>
    </location>
</feature>
<evidence type="ECO:0000256" key="1">
    <source>
        <dbReference type="SAM" id="SignalP"/>
    </source>
</evidence>
<evidence type="ECO:0000313" key="3">
    <source>
        <dbReference type="Proteomes" id="UP000581769"/>
    </source>
</evidence>
<dbReference type="Proteomes" id="UP000581769">
    <property type="component" value="Unassembled WGS sequence"/>
</dbReference>
<reference evidence="2 3" key="1">
    <citation type="submission" date="2020-08" db="EMBL/GenBank/DDBJ databases">
        <title>Sequencing the genomes of 1000 actinobacteria strains.</title>
        <authorList>
            <person name="Klenk H.-P."/>
        </authorList>
    </citation>
    <scope>NUCLEOTIDE SEQUENCE [LARGE SCALE GENOMIC DNA]</scope>
    <source>
        <strain evidence="2 3">DSM 45859</strain>
    </source>
</reference>
<organism evidence="2 3">
    <name type="scientific">Amycolatopsis jiangsuensis</name>
    <dbReference type="NCBI Taxonomy" id="1181879"/>
    <lineage>
        <taxon>Bacteria</taxon>
        <taxon>Bacillati</taxon>
        <taxon>Actinomycetota</taxon>
        <taxon>Actinomycetes</taxon>
        <taxon>Pseudonocardiales</taxon>
        <taxon>Pseudonocardiaceae</taxon>
        <taxon>Amycolatopsis</taxon>
    </lineage>
</organism>
<keyword evidence="3" id="KW-1185">Reference proteome</keyword>
<keyword evidence="1" id="KW-0732">Signal</keyword>
<accession>A0A840IWD1</accession>